<evidence type="ECO:0000313" key="2">
    <source>
        <dbReference type="EMBL" id="RTH39328.1"/>
    </source>
</evidence>
<comment type="caution">
    <text evidence="2">The sequence shown here is derived from an EMBL/GenBank/DDBJ whole genome shotgun (WGS) entry which is preliminary data.</text>
</comment>
<evidence type="ECO:0000313" key="4">
    <source>
        <dbReference type="Proteomes" id="UP000288051"/>
    </source>
</evidence>
<evidence type="ECO:0000313" key="3">
    <source>
        <dbReference type="Proteomes" id="UP000286734"/>
    </source>
</evidence>
<proteinExistence type="predicted"/>
<reference evidence="3 4" key="1">
    <citation type="journal article" date="2019" name="Extremophiles">
        <title>Biogeography of thermophiles and predominance of Thermus scotoductus in domestic water heaters.</title>
        <authorList>
            <person name="Wilpiszeski R.L."/>
            <person name="Zhang Z."/>
            <person name="House C.H."/>
        </authorList>
    </citation>
    <scope>NUCLEOTIDE SEQUENCE [LARGE SCALE GENOMIC DNA]</scope>
    <source>
        <strain evidence="2 4">24_S24</strain>
        <strain evidence="1 3">34_S34</strain>
    </source>
</reference>
<evidence type="ECO:0000313" key="1">
    <source>
        <dbReference type="EMBL" id="RTH06088.1"/>
    </source>
</evidence>
<dbReference type="EMBL" id="PELZ01000050">
    <property type="protein sequence ID" value="RTH39328.1"/>
    <property type="molecule type" value="Genomic_DNA"/>
</dbReference>
<accession>A0A430SH71</accession>
<dbReference type="Proteomes" id="UP000288051">
    <property type="component" value="Unassembled WGS sequence"/>
</dbReference>
<organism evidence="2 4">
    <name type="scientific">Thermus scotoductus</name>
    <dbReference type="NCBI Taxonomy" id="37636"/>
    <lineage>
        <taxon>Bacteria</taxon>
        <taxon>Thermotogati</taxon>
        <taxon>Deinococcota</taxon>
        <taxon>Deinococci</taxon>
        <taxon>Thermales</taxon>
        <taxon>Thermaceae</taxon>
        <taxon>Thermus</taxon>
    </lineage>
</organism>
<sequence>MVELLVRLGASREGGPWRAVVVHRKGGQRREFTTATAFLLYLVRLCRVSGGQPPDLCRRVRHGKRGGSDV</sequence>
<dbReference type="AlphaFoldDB" id="A0A430SH71"/>
<protein>
    <submittedName>
        <fullName evidence="2">Uncharacterized protein</fullName>
    </submittedName>
</protein>
<gene>
    <name evidence="2" type="ORF">CSW37_02370</name>
    <name evidence="1" type="ORF">CSW47_04040</name>
</gene>
<dbReference type="Proteomes" id="UP000286734">
    <property type="component" value="Unassembled WGS sequence"/>
</dbReference>
<name>A0A430SH71_THESC</name>
<dbReference type="EMBL" id="PELP01000088">
    <property type="protein sequence ID" value="RTH06088.1"/>
    <property type="molecule type" value="Genomic_DNA"/>
</dbReference>